<accession>A0A3P3XPS4</accession>
<sequence length="239" mass="25430">MASTVWRLKVGPIGVNCYIVASEGAVLVVDPGAEPEKIHSFLQTQALAPTMIALTHGHLDHTAAIPGLFEMLGTELPIAIHPADAHYLGEAGETTNRELFDAIGAPSYFHAFWKPLPKAAVFLSEGMMVPGTSLRVIHTPGHSQGSICLYEAVLNAGSYGADEEAREDAAEKSLGWSCLISGDTLFRDGVGRTDAPDSDPVALERSLKKLAHLSFATLVFPGHGPRTTIGRELPAALRD</sequence>
<dbReference type="PANTHER" id="PTHR46233:SF3">
    <property type="entry name" value="HYDROXYACYLGLUTATHIONE HYDROLASE GLOC"/>
    <property type="match status" value="1"/>
</dbReference>
<dbReference type="EMBL" id="FWDO01000004">
    <property type="protein sequence ID" value="SLM18288.1"/>
    <property type="molecule type" value="Genomic_DNA"/>
</dbReference>
<feature type="domain" description="Metallo-beta-lactamase" evidence="5">
    <location>
        <begin position="14"/>
        <end position="223"/>
    </location>
</feature>
<keyword evidence="4" id="KW-0862">Zinc</keyword>
<dbReference type="InterPro" id="IPR051453">
    <property type="entry name" value="MBL_Glyoxalase_II"/>
</dbReference>
<evidence type="ECO:0000256" key="3">
    <source>
        <dbReference type="ARBA" id="ARBA00022801"/>
    </source>
</evidence>
<organism evidence="6">
    <name type="scientific">uncultured spirochete</name>
    <dbReference type="NCBI Taxonomy" id="156406"/>
    <lineage>
        <taxon>Bacteria</taxon>
        <taxon>Pseudomonadati</taxon>
        <taxon>Spirochaetota</taxon>
        <taxon>Spirochaetia</taxon>
        <taxon>Spirochaetales</taxon>
        <taxon>environmental samples</taxon>
    </lineage>
</organism>
<dbReference type="Pfam" id="PF00753">
    <property type="entry name" value="Lactamase_B"/>
    <property type="match status" value="1"/>
</dbReference>
<name>A0A3P3XPS4_9SPIR</name>
<comment type="cofactor">
    <cofactor evidence="1">
        <name>Zn(2+)</name>
        <dbReference type="ChEBI" id="CHEBI:29105"/>
    </cofactor>
</comment>
<evidence type="ECO:0000256" key="2">
    <source>
        <dbReference type="ARBA" id="ARBA00022723"/>
    </source>
</evidence>
<dbReference type="AlphaFoldDB" id="A0A3P3XPS4"/>
<keyword evidence="2" id="KW-0479">Metal-binding</keyword>
<evidence type="ECO:0000259" key="5">
    <source>
        <dbReference type="SMART" id="SM00849"/>
    </source>
</evidence>
<dbReference type="PANTHER" id="PTHR46233">
    <property type="entry name" value="HYDROXYACYLGLUTATHIONE HYDROLASE GLOC"/>
    <property type="match status" value="1"/>
</dbReference>
<dbReference type="CDD" id="cd06262">
    <property type="entry name" value="metallo-hydrolase-like_MBL-fold"/>
    <property type="match status" value="1"/>
</dbReference>
<dbReference type="InterPro" id="IPR001279">
    <property type="entry name" value="Metallo-B-lactamas"/>
</dbReference>
<gene>
    <name evidence="6" type="ORF">SPIRO4BDMA_40860</name>
</gene>
<proteinExistence type="predicted"/>
<evidence type="ECO:0000256" key="4">
    <source>
        <dbReference type="ARBA" id="ARBA00022833"/>
    </source>
</evidence>
<keyword evidence="3" id="KW-0378">Hydrolase</keyword>
<evidence type="ECO:0000313" key="6">
    <source>
        <dbReference type="EMBL" id="SLM18288.1"/>
    </source>
</evidence>
<dbReference type="SMART" id="SM00849">
    <property type="entry name" value="Lactamase_B"/>
    <property type="match status" value="1"/>
</dbReference>
<dbReference type="GO" id="GO:0016787">
    <property type="term" value="F:hydrolase activity"/>
    <property type="evidence" value="ECO:0007669"/>
    <property type="project" value="UniProtKB-KW"/>
</dbReference>
<dbReference type="InterPro" id="IPR036866">
    <property type="entry name" value="RibonucZ/Hydroxyglut_hydro"/>
</dbReference>
<dbReference type="Gene3D" id="3.60.15.10">
    <property type="entry name" value="Ribonuclease Z/Hydroxyacylglutathione hydrolase-like"/>
    <property type="match status" value="1"/>
</dbReference>
<protein>
    <submittedName>
        <fullName evidence="6">Beta-lactamase domain protein</fullName>
    </submittedName>
</protein>
<evidence type="ECO:0000256" key="1">
    <source>
        <dbReference type="ARBA" id="ARBA00001947"/>
    </source>
</evidence>
<dbReference type="SUPFAM" id="SSF56281">
    <property type="entry name" value="Metallo-hydrolase/oxidoreductase"/>
    <property type="match status" value="1"/>
</dbReference>
<dbReference type="GO" id="GO:0046872">
    <property type="term" value="F:metal ion binding"/>
    <property type="evidence" value="ECO:0007669"/>
    <property type="project" value="UniProtKB-KW"/>
</dbReference>
<reference evidence="6" key="1">
    <citation type="submission" date="2017-02" db="EMBL/GenBank/DDBJ databases">
        <authorList>
            <person name="Regsiter A."/>
            <person name="William W."/>
        </authorList>
    </citation>
    <scope>NUCLEOTIDE SEQUENCE</scope>
    <source>
        <strain evidence="6">BdmA 4</strain>
    </source>
</reference>